<accession>A0A501WFA2</accession>
<dbReference type="AlphaFoldDB" id="A0A501WFA2"/>
<protein>
    <submittedName>
        <fullName evidence="1">DUF3987 domain-containing protein</fullName>
    </submittedName>
</protein>
<keyword evidence="2" id="KW-1185">Reference proteome</keyword>
<dbReference type="InterPro" id="IPR025048">
    <property type="entry name" value="DUF3987"/>
</dbReference>
<organism evidence="1 2">
    <name type="scientific">Amaricoccus solimangrovi</name>
    <dbReference type="NCBI Taxonomy" id="2589815"/>
    <lineage>
        <taxon>Bacteria</taxon>
        <taxon>Pseudomonadati</taxon>
        <taxon>Pseudomonadota</taxon>
        <taxon>Alphaproteobacteria</taxon>
        <taxon>Rhodobacterales</taxon>
        <taxon>Paracoccaceae</taxon>
        <taxon>Amaricoccus</taxon>
    </lineage>
</organism>
<dbReference type="Pfam" id="PF13148">
    <property type="entry name" value="DUF3987"/>
    <property type="match status" value="1"/>
</dbReference>
<reference evidence="1 2" key="1">
    <citation type="submission" date="2019-06" db="EMBL/GenBank/DDBJ databases">
        <title>A novel bacterium of genus Amaricoccus, isolated from marine sediment.</title>
        <authorList>
            <person name="Huang H."/>
            <person name="Mo K."/>
            <person name="Hu Y."/>
        </authorList>
    </citation>
    <scope>NUCLEOTIDE SEQUENCE [LARGE SCALE GENOMIC DNA]</scope>
    <source>
        <strain evidence="1 2">HB172011</strain>
    </source>
</reference>
<dbReference type="EMBL" id="VFRP01000034">
    <property type="protein sequence ID" value="TPE47165.1"/>
    <property type="molecule type" value="Genomic_DNA"/>
</dbReference>
<proteinExistence type="predicted"/>
<evidence type="ECO:0000313" key="2">
    <source>
        <dbReference type="Proteomes" id="UP000319255"/>
    </source>
</evidence>
<comment type="caution">
    <text evidence="1">The sequence shown here is derived from an EMBL/GenBank/DDBJ whole genome shotgun (WGS) entry which is preliminary data.</text>
</comment>
<name>A0A501WFA2_9RHOB</name>
<dbReference type="RefSeq" id="WP_140456009.1">
    <property type="nucleotide sequence ID" value="NZ_VFRP01000034.1"/>
</dbReference>
<dbReference type="Proteomes" id="UP000319255">
    <property type="component" value="Unassembled WGS sequence"/>
</dbReference>
<gene>
    <name evidence="1" type="ORF">FJM51_20580</name>
</gene>
<evidence type="ECO:0000313" key="1">
    <source>
        <dbReference type="EMBL" id="TPE47165.1"/>
    </source>
</evidence>
<dbReference type="OrthoDB" id="5453446at2"/>
<sequence>MSTTISTSWPTPDFDLLASETLPAPSLPLSELFAPRLGDWIGGTATAASVPADYIVAAVLATVGSIIGNARWVSPRRGWAEPPIIWAVTIGAPSAGKSPAIGAVLGPLRTMQMELESACASARAQWTEKAALAKLADEEWKKAARNALQGDASPPKRSTLADPGPEPYARCLFVNDATIEHLAVLLRRQTHSVLAYRDELAGWLQGMTRYANGGTDRPFWLEAYGGGAYSAERMGRPSTLVTRLSVGVLGGIQPDPLKRLLTRGGDEDGLLARFLPFWPDPAPMEALQDAPATAILTKMLRRLMALQPEPNQGDTAPRYVGFDAQALCQLEQFRRDVRAREGEVDGRTQAFLGKFPGMAIRLSLILGFADWAIGDGSEPSEIRGEHFDRAAHFLMTYALPMAKRTYGDAALSDTDRAARALLALIRRRAWRRFSSRDVCRERLRGLSKATSEVNPALSLLEEAGWIRAVPDLRKGSGRRRRDYEVNPMLPMGANHFG</sequence>